<comment type="subcellular location">
    <subcellularLocation>
        <location evidence="1">Cytoplasm</location>
    </subcellularLocation>
</comment>
<dbReference type="GO" id="GO:0006950">
    <property type="term" value="P:response to stress"/>
    <property type="evidence" value="ECO:0007669"/>
    <property type="project" value="TreeGrafter"/>
</dbReference>
<dbReference type="Pfam" id="PF22381">
    <property type="entry name" value="Staph_reg_Sar_Rot"/>
    <property type="match status" value="1"/>
</dbReference>
<keyword evidence="5" id="KW-0804">Transcription</keyword>
<dbReference type="EMBL" id="CP158281">
    <property type="protein sequence ID" value="XBV89556.1"/>
    <property type="molecule type" value="Genomic_DNA"/>
</dbReference>
<dbReference type="InterPro" id="IPR036390">
    <property type="entry name" value="WH_DNA-bd_sf"/>
</dbReference>
<evidence type="ECO:0000256" key="1">
    <source>
        <dbReference type="ARBA" id="ARBA00004496"/>
    </source>
</evidence>
<gene>
    <name evidence="7" type="ORF">AAFP32_02145</name>
</gene>
<evidence type="ECO:0000256" key="4">
    <source>
        <dbReference type="ARBA" id="ARBA00023125"/>
    </source>
</evidence>
<dbReference type="GO" id="GO:0003677">
    <property type="term" value="F:DNA binding"/>
    <property type="evidence" value="ECO:0007669"/>
    <property type="project" value="UniProtKB-KW"/>
</dbReference>
<reference evidence="7" key="1">
    <citation type="submission" date="2024-06" db="EMBL/GenBank/DDBJ databases">
        <title>Brevibacterium koreense sp. nov., isolated from jogae-jeotgal, a Korean fermented seafood.</title>
        <authorList>
            <person name="Whon T.W."/>
            <person name="Nam S."/>
            <person name="Kim Y."/>
        </authorList>
    </citation>
    <scope>NUCLEOTIDE SEQUENCE</scope>
    <source>
        <strain evidence="7">CBA3109</strain>
    </source>
</reference>
<sequence length="167" mass="18421">MNTLALDKQLCFVLYSASRAMTATYRELLAELGITYPQYLVMLVLWEEDAATDMTEPLSHGPADSVADGITVKALGERLQLDSGTLSPLLSRLENHGYVTRHRSSEDSRSVFVRLTPEGAASQALAECVPREVVGRTKIDPDELEKMLDSLQLLTLNLRAEAVADRD</sequence>
<dbReference type="SMART" id="SM00347">
    <property type="entry name" value="HTH_MARR"/>
    <property type="match status" value="1"/>
</dbReference>
<feature type="domain" description="HTH marR-type" evidence="6">
    <location>
        <begin position="7"/>
        <end position="153"/>
    </location>
</feature>
<evidence type="ECO:0000259" key="6">
    <source>
        <dbReference type="PROSITE" id="PS50995"/>
    </source>
</evidence>
<dbReference type="CDD" id="cd00090">
    <property type="entry name" value="HTH_ARSR"/>
    <property type="match status" value="1"/>
</dbReference>
<protein>
    <submittedName>
        <fullName evidence="7">MarR family transcriptional regulator</fullName>
    </submittedName>
</protein>
<dbReference type="KEGG" id="bkr:AAFP32_02145"/>
<dbReference type="GO" id="GO:0003700">
    <property type="term" value="F:DNA-binding transcription factor activity"/>
    <property type="evidence" value="ECO:0007669"/>
    <property type="project" value="InterPro"/>
</dbReference>
<dbReference type="SUPFAM" id="SSF46785">
    <property type="entry name" value="Winged helix' DNA-binding domain"/>
    <property type="match status" value="1"/>
</dbReference>
<proteinExistence type="predicted"/>
<keyword evidence="4" id="KW-0238">DNA-binding</keyword>
<evidence type="ECO:0000256" key="2">
    <source>
        <dbReference type="ARBA" id="ARBA00022490"/>
    </source>
</evidence>
<dbReference type="PRINTS" id="PR00598">
    <property type="entry name" value="HTHMARR"/>
</dbReference>
<evidence type="ECO:0000256" key="3">
    <source>
        <dbReference type="ARBA" id="ARBA00023015"/>
    </source>
</evidence>
<dbReference type="InterPro" id="IPR036388">
    <property type="entry name" value="WH-like_DNA-bd_sf"/>
</dbReference>
<dbReference type="RefSeq" id="WP_350270438.1">
    <property type="nucleotide sequence ID" value="NZ_CP158281.1"/>
</dbReference>
<dbReference type="InterPro" id="IPR000835">
    <property type="entry name" value="HTH_MarR-typ"/>
</dbReference>
<dbReference type="InterPro" id="IPR055166">
    <property type="entry name" value="Transc_reg_Sar_Rot_HTH"/>
</dbReference>
<keyword evidence="3" id="KW-0805">Transcription regulation</keyword>
<dbReference type="Gene3D" id="1.10.10.10">
    <property type="entry name" value="Winged helix-like DNA-binding domain superfamily/Winged helix DNA-binding domain"/>
    <property type="match status" value="1"/>
</dbReference>
<evidence type="ECO:0000256" key="5">
    <source>
        <dbReference type="ARBA" id="ARBA00023163"/>
    </source>
</evidence>
<evidence type="ECO:0000313" key="7">
    <source>
        <dbReference type="EMBL" id="XBV89556.1"/>
    </source>
</evidence>
<dbReference type="PROSITE" id="PS50995">
    <property type="entry name" value="HTH_MARR_2"/>
    <property type="match status" value="1"/>
</dbReference>
<dbReference type="InterPro" id="IPR039422">
    <property type="entry name" value="MarR/SlyA-like"/>
</dbReference>
<dbReference type="InterPro" id="IPR011991">
    <property type="entry name" value="ArsR-like_HTH"/>
</dbReference>
<dbReference type="AlphaFoldDB" id="A0AAU7UP04"/>
<dbReference type="GO" id="GO:0005737">
    <property type="term" value="C:cytoplasm"/>
    <property type="evidence" value="ECO:0007669"/>
    <property type="project" value="UniProtKB-SubCell"/>
</dbReference>
<dbReference type="PANTHER" id="PTHR33164:SF5">
    <property type="entry name" value="ORGANIC HYDROPEROXIDE RESISTANCE TRANSCRIPTIONAL REGULATOR"/>
    <property type="match status" value="1"/>
</dbReference>
<keyword evidence="2" id="KW-0963">Cytoplasm</keyword>
<dbReference type="PANTHER" id="PTHR33164">
    <property type="entry name" value="TRANSCRIPTIONAL REGULATOR, MARR FAMILY"/>
    <property type="match status" value="1"/>
</dbReference>
<organism evidence="7">
    <name type="scientific">Brevibacterium koreense</name>
    <dbReference type="NCBI Taxonomy" id="3140787"/>
    <lineage>
        <taxon>Bacteria</taxon>
        <taxon>Bacillati</taxon>
        <taxon>Actinomycetota</taxon>
        <taxon>Actinomycetes</taxon>
        <taxon>Micrococcales</taxon>
        <taxon>Brevibacteriaceae</taxon>
        <taxon>Brevibacterium</taxon>
    </lineage>
</organism>
<name>A0AAU7UP04_9MICO</name>
<accession>A0AAU7UP04</accession>